<gene>
    <name evidence="2" type="ORF">SK128_004758</name>
</gene>
<evidence type="ECO:0000313" key="2">
    <source>
        <dbReference type="EMBL" id="KAK7068553.1"/>
    </source>
</evidence>
<keyword evidence="3" id="KW-1185">Reference proteome</keyword>
<evidence type="ECO:0000256" key="1">
    <source>
        <dbReference type="SAM" id="SignalP"/>
    </source>
</evidence>
<feature type="signal peptide" evidence="1">
    <location>
        <begin position="1"/>
        <end position="21"/>
    </location>
</feature>
<accession>A0AAN8WUA4</accession>
<feature type="chain" id="PRO_5043046612" evidence="1">
    <location>
        <begin position="22"/>
        <end position="189"/>
    </location>
</feature>
<organism evidence="2 3">
    <name type="scientific">Halocaridina rubra</name>
    <name type="common">Hawaiian red shrimp</name>
    <dbReference type="NCBI Taxonomy" id="373956"/>
    <lineage>
        <taxon>Eukaryota</taxon>
        <taxon>Metazoa</taxon>
        <taxon>Ecdysozoa</taxon>
        <taxon>Arthropoda</taxon>
        <taxon>Crustacea</taxon>
        <taxon>Multicrustacea</taxon>
        <taxon>Malacostraca</taxon>
        <taxon>Eumalacostraca</taxon>
        <taxon>Eucarida</taxon>
        <taxon>Decapoda</taxon>
        <taxon>Pleocyemata</taxon>
        <taxon>Caridea</taxon>
        <taxon>Atyoidea</taxon>
        <taxon>Atyidae</taxon>
        <taxon>Halocaridina</taxon>
    </lineage>
</organism>
<protein>
    <submittedName>
        <fullName evidence="2">Uncharacterized protein</fullName>
    </submittedName>
</protein>
<reference evidence="2 3" key="1">
    <citation type="submission" date="2023-11" db="EMBL/GenBank/DDBJ databases">
        <title>Halocaridina rubra genome assembly.</title>
        <authorList>
            <person name="Smith C."/>
        </authorList>
    </citation>
    <scope>NUCLEOTIDE SEQUENCE [LARGE SCALE GENOMIC DNA]</scope>
    <source>
        <strain evidence="2">EP-1</strain>
        <tissue evidence="2">Whole</tissue>
    </source>
</reference>
<proteinExistence type="predicted"/>
<name>A0AAN8WUA4_HALRR</name>
<dbReference type="AlphaFoldDB" id="A0AAN8WUA4"/>
<dbReference type="Proteomes" id="UP001381693">
    <property type="component" value="Unassembled WGS sequence"/>
</dbReference>
<comment type="caution">
    <text evidence="2">The sequence shown here is derived from an EMBL/GenBank/DDBJ whole genome shotgun (WGS) entry which is preliminary data.</text>
</comment>
<evidence type="ECO:0000313" key="3">
    <source>
        <dbReference type="Proteomes" id="UP001381693"/>
    </source>
</evidence>
<sequence>MTKGIWLTLLIAVVATREAISTKVAGAEDPGGAQSAEGLQVIPSKLDPQNREKFLFGSFSTTTYTNFVLSTSTVFFSCLVGTTSQVVCSGRSRSSGRRMLRDAPLQAGKELTQGDEPVTDYYVPESSFNDVNESSKSDLPENSEKFAFTIWTTSRTTSSITVYYTNTSTTVRLSYVCAAAAVSYPPFNC</sequence>
<dbReference type="EMBL" id="JAXCGZ010017202">
    <property type="protein sequence ID" value="KAK7068553.1"/>
    <property type="molecule type" value="Genomic_DNA"/>
</dbReference>
<keyword evidence="1" id="KW-0732">Signal</keyword>